<dbReference type="Proteomes" id="UP000015347">
    <property type="component" value="Unassembled WGS sequence"/>
</dbReference>
<evidence type="ECO:0000313" key="1">
    <source>
        <dbReference type="EMBL" id="EPX82293.1"/>
    </source>
</evidence>
<comment type="caution">
    <text evidence="1">The sequence shown here is derived from an EMBL/GenBank/DDBJ whole genome shotgun (WGS) entry which is preliminary data.</text>
</comment>
<dbReference type="EMBL" id="APVH01000024">
    <property type="protein sequence ID" value="EPX82293.1"/>
    <property type="molecule type" value="Genomic_DNA"/>
</dbReference>
<name>S9QRN0_9RHOB</name>
<dbReference type="RefSeq" id="WP_020043209.1">
    <property type="nucleotide sequence ID" value="NZ_KE557275.1"/>
</dbReference>
<reference evidence="2" key="1">
    <citation type="journal article" date="2014" name="Stand. Genomic Sci.">
        <title>Genome sequence of the exopolysaccharide-producing Salipiger mucosus type strain (DSM 16094(T)), a moderately halophilic member of the Roseobacter clade.</title>
        <authorList>
            <person name="Riedel T."/>
            <person name="Spring S."/>
            <person name="Fiebig A."/>
            <person name="Petersen J."/>
            <person name="Kyrpides N.C."/>
            <person name="Goker M."/>
            <person name="Klenk H.P."/>
        </authorList>
    </citation>
    <scope>NUCLEOTIDE SEQUENCE [LARGE SCALE GENOMIC DNA]</scope>
    <source>
        <strain evidence="2">DSM 16094</strain>
    </source>
</reference>
<dbReference type="HOGENOM" id="CLU_1488049_0_0_5"/>
<evidence type="ECO:0000313" key="2">
    <source>
        <dbReference type="Proteomes" id="UP000015347"/>
    </source>
</evidence>
<proteinExistence type="predicted"/>
<gene>
    <name evidence="1" type="ORF">Salmuc_03081</name>
</gene>
<protein>
    <submittedName>
        <fullName evidence="1">Uncharacterized protein</fullName>
    </submittedName>
</protein>
<organism evidence="1 2">
    <name type="scientific">Salipiger mucosus DSM 16094</name>
    <dbReference type="NCBI Taxonomy" id="1123237"/>
    <lineage>
        <taxon>Bacteria</taxon>
        <taxon>Pseudomonadati</taxon>
        <taxon>Pseudomonadota</taxon>
        <taxon>Alphaproteobacteria</taxon>
        <taxon>Rhodobacterales</taxon>
        <taxon>Roseobacteraceae</taxon>
        <taxon>Salipiger</taxon>
    </lineage>
</organism>
<keyword evidence="2" id="KW-1185">Reference proteome</keyword>
<accession>S9QRN0</accession>
<dbReference type="AlphaFoldDB" id="S9QRN0"/>
<dbReference type="OrthoDB" id="7346458at2"/>
<sequence length="181" mass="19425">MGFGPPSGHELKIFDTVPPATDSTFKAGVPSTATQQEALSIILFSPNLQLIASLDNTGSKVTSSYTTSVTTGFTFSSTQSLSITEEIGVNIEIVTEKTSITFALSFTEQWSKSTTQSMTFSCPPGELAYVYQGTLMSRVLELDAESAEYKWYTPTSRALTQVLVTKDTPIGKAPSNPVTLS</sequence>
<dbReference type="eggNOG" id="ENOG5033126">
    <property type="taxonomic scope" value="Bacteria"/>
</dbReference>